<feature type="compositionally biased region" description="Polar residues" evidence="1">
    <location>
        <begin position="188"/>
        <end position="199"/>
    </location>
</feature>
<feature type="compositionally biased region" description="Polar residues" evidence="1">
    <location>
        <begin position="147"/>
        <end position="162"/>
    </location>
</feature>
<dbReference type="AlphaFoldDB" id="A0A9U8DU40"/>
<dbReference type="KEGG" id="bgt:106050780"/>
<gene>
    <name evidence="3" type="primary">LOC106050780</name>
</gene>
<dbReference type="Proteomes" id="UP001165740">
    <property type="component" value="Chromosome 10"/>
</dbReference>
<feature type="compositionally biased region" description="Basic residues" evidence="1">
    <location>
        <begin position="554"/>
        <end position="571"/>
    </location>
</feature>
<protein>
    <submittedName>
        <fullName evidence="3">Uncharacterized protein LOC106050780</fullName>
    </submittedName>
</protein>
<keyword evidence="2" id="KW-1185">Reference proteome</keyword>
<sequence>MSKVAEERSRERKSKAKLDRLLDIKKAIMESLHILSRHDRSSDQSKKSSTRQPNVTSAYRLCRASEWCPLNRVDVIRQPDNGSHVVPVLMDPNSQLQNSCQTWPQDMYFGKAISDFQPSLTHSRVELNSTHKDSTYSQEADCKQRSKITTKSSKQNNVKQSQYNTADDLAKMKHPSCNTDVKLQTAKGNVSKASPNTIQRHQEVQTEPEEAYPRDVDDINSDIIDYLNQINDKTSTLYQSDPPRRSTCFSPRYDTYDEGFCYRYHSPQYLPPERFYRSQEYSTLPTAVDFRYDGGHHFLSYTTPTRQRGYCSPYAYDKDHLVPQSDIRPPSEDSGSVFSSETDSDFIFYPCTSLVDSFKCMALVDSRNTSFLSPPGDLPENINSAFSWRSELFGSSLDDITQQFFYDEDALSDDVFVDDFRAYPTFQTEPSGDGQAHQHEEHISHSFENPLYESPKSLQATIWTRTDVSGEPSEYDYTYRYADIDEVLQNFDHTGNQRADETGKLSSMNLISDTHHSASSDSSGSQSVEDHCLNVDHELANVFDSLRRNSTQSKARKMWRQRRARAKKNLKCSKEESVTSPPSLIFKFIAPPTPGIDDVKPLRGILKRKDSVDRDNAEVKSTSDDKLVHLSKTNLDDQKNDSRYDPDTLLNKQNLDQNFNVNHFEHLVQTKQADAVVNGIDVSAKDNNSEKKTFHYVPFQSDNGAVDLVRIRNNSLDVYRWSQSLHKRNRRQAKKARKLTAATL</sequence>
<proteinExistence type="predicted"/>
<name>A0A9U8DU40_BIOGL</name>
<feature type="region of interest" description="Disordered" evidence="1">
    <location>
        <begin position="35"/>
        <end position="55"/>
    </location>
</feature>
<accession>A0A9U8DU40</accession>
<reference evidence="3" key="1">
    <citation type="submission" date="2025-08" db="UniProtKB">
        <authorList>
            <consortium name="RefSeq"/>
        </authorList>
    </citation>
    <scope>IDENTIFICATION</scope>
</reference>
<feature type="region of interest" description="Disordered" evidence="1">
    <location>
        <begin position="129"/>
        <end position="162"/>
    </location>
</feature>
<dbReference type="GeneID" id="106050780"/>
<feature type="compositionally biased region" description="Basic and acidic residues" evidence="1">
    <location>
        <begin position="36"/>
        <end position="46"/>
    </location>
</feature>
<feature type="region of interest" description="Disordered" evidence="1">
    <location>
        <begin position="188"/>
        <end position="211"/>
    </location>
</feature>
<feature type="compositionally biased region" description="Basic and acidic residues" evidence="1">
    <location>
        <begin position="129"/>
        <end position="144"/>
    </location>
</feature>
<dbReference type="RefSeq" id="XP_013061275.2">
    <property type="nucleotide sequence ID" value="XM_013205821.2"/>
</dbReference>
<dbReference type="OrthoDB" id="6160581at2759"/>
<evidence type="ECO:0000313" key="3">
    <source>
        <dbReference type="RefSeq" id="XP_013061275.2"/>
    </source>
</evidence>
<evidence type="ECO:0000256" key="1">
    <source>
        <dbReference type="SAM" id="MobiDB-lite"/>
    </source>
</evidence>
<organism evidence="2 3">
    <name type="scientific">Biomphalaria glabrata</name>
    <name type="common">Bloodfluke planorb</name>
    <name type="synonym">Freshwater snail</name>
    <dbReference type="NCBI Taxonomy" id="6526"/>
    <lineage>
        <taxon>Eukaryota</taxon>
        <taxon>Metazoa</taxon>
        <taxon>Spiralia</taxon>
        <taxon>Lophotrochozoa</taxon>
        <taxon>Mollusca</taxon>
        <taxon>Gastropoda</taxon>
        <taxon>Heterobranchia</taxon>
        <taxon>Euthyneura</taxon>
        <taxon>Panpulmonata</taxon>
        <taxon>Hygrophila</taxon>
        <taxon>Lymnaeoidea</taxon>
        <taxon>Planorbidae</taxon>
        <taxon>Biomphalaria</taxon>
    </lineage>
</organism>
<feature type="region of interest" description="Disordered" evidence="1">
    <location>
        <begin position="551"/>
        <end position="574"/>
    </location>
</feature>
<evidence type="ECO:0000313" key="2">
    <source>
        <dbReference type="Proteomes" id="UP001165740"/>
    </source>
</evidence>